<proteinExistence type="inferred from homology"/>
<organism evidence="2 3">
    <name type="scientific">Corynebacterium phocae</name>
    <dbReference type="NCBI Taxonomy" id="161895"/>
    <lineage>
        <taxon>Bacteria</taxon>
        <taxon>Bacillati</taxon>
        <taxon>Actinomycetota</taxon>
        <taxon>Actinomycetes</taxon>
        <taxon>Mycobacteriales</taxon>
        <taxon>Corynebacteriaceae</taxon>
        <taxon>Corynebacterium</taxon>
    </lineage>
</organism>
<dbReference type="Proteomes" id="UP000185491">
    <property type="component" value="Chromosome"/>
</dbReference>
<sequence length="95" mass="9995">MSTIKYEFGAISAAAADINQTSSRINGLLGDLKSVIAPMTSTWEGESAAAYAEAQAKWDRAAQELNTVLATISSTVGEGNDRMADINRRAAASWG</sequence>
<dbReference type="NCBIfam" id="TIGR03930">
    <property type="entry name" value="WXG100_ESAT6"/>
    <property type="match status" value="1"/>
</dbReference>
<evidence type="ECO:0000256" key="1">
    <source>
        <dbReference type="RuleBase" id="RU362001"/>
    </source>
</evidence>
<protein>
    <recommendedName>
        <fullName evidence="1">ESAT-6-like protein</fullName>
    </recommendedName>
</protein>
<evidence type="ECO:0000313" key="2">
    <source>
        <dbReference type="EMBL" id="APT93206.1"/>
    </source>
</evidence>
<keyword evidence="3" id="KW-1185">Reference proteome</keyword>
<dbReference type="KEGG" id="cpho:CPHO_10240"/>
<dbReference type="Pfam" id="PF06013">
    <property type="entry name" value="WXG100"/>
    <property type="match status" value="1"/>
</dbReference>
<reference evidence="2 3" key="1">
    <citation type="submission" date="2014-08" db="EMBL/GenBank/DDBJ databases">
        <title>Complete genome sequence of Corynebacterium phocae M408/89/1(T)(=DSM 44612(T)), isolated from the common seal (Phoca vitulina).</title>
        <authorList>
            <person name="Ruckert C."/>
            <person name="Albersmeier A."/>
            <person name="Winkler A."/>
            <person name="Kalinowski J."/>
        </authorList>
    </citation>
    <scope>NUCLEOTIDE SEQUENCE [LARGE SCALE GENOMIC DNA]</scope>
    <source>
        <strain evidence="2 3">M408/89/1</strain>
    </source>
</reference>
<dbReference type="STRING" id="161895.CPHO_10240"/>
<dbReference type="OrthoDB" id="3387628at2"/>
<dbReference type="Gene3D" id="1.10.287.1060">
    <property type="entry name" value="ESAT-6-like"/>
    <property type="match status" value="1"/>
</dbReference>
<accession>A0A1L7D4V5</accession>
<dbReference type="EMBL" id="CP009249">
    <property type="protein sequence ID" value="APT93206.1"/>
    <property type="molecule type" value="Genomic_DNA"/>
</dbReference>
<gene>
    <name evidence="2" type="ORF">CPHO_10240</name>
</gene>
<dbReference type="InterPro" id="IPR036689">
    <property type="entry name" value="ESAT-6-like_sf"/>
</dbReference>
<dbReference type="AlphaFoldDB" id="A0A1L7D4V5"/>
<dbReference type="SUPFAM" id="SSF140453">
    <property type="entry name" value="EsxAB dimer-like"/>
    <property type="match status" value="1"/>
</dbReference>
<comment type="similarity">
    <text evidence="1">Belongs to the WXG100 family.</text>
</comment>
<evidence type="ECO:0000313" key="3">
    <source>
        <dbReference type="Proteomes" id="UP000185491"/>
    </source>
</evidence>
<dbReference type="RefSeq" id="WP_075735523.1">
    <property type="nucleotide sequence ID" value="NZ_CP009249.1"/>
</dbReference>
<name>A0A1L7D4V5_9CORY</name>
<dbReference type="InterPro" id="IPR010310">
    <property type="entry name" value="T7SS_ESAT-6-like"/>
</dbReference>